<evidence type="ECO:0008006" key="6">
    <source>
        <dbReference type="Google" id="ProtNLM"/>
    </source>
</evidence>
<dbReference type="CDD" id="cd02846">
    <property type="entry name" value="PAZ_argonaute_like"/>
    <property type="match status" value="1"/>
</dbReference>
<dbReference type="AlphaFoldDB" id="A0A9P6E2Q3"/>
<evidence type="ECO:0000313" key="4">
    <source>
        <dbReference type="EMBL" id="KAF9520765.1"/>
    </source>
</evidence>
<reference evidence="4" key="1">
    <citation type="journal article" date="2020" name="Nat. Commun.">
        <title>Large-scale genome sequencing of mycorrhizal fungi provides insights into the early evolution of symbiotic traits.</title>
        <authorList>
            <person name="Miyauchi S."/>
            <person name="Kiss E."/>
            <person name="Kuo A."/>
            <person name="Drula E."/>
            <person name="Kohler A."/>
            <person name="Sanchez-Garcia M."/>
            <person name="Morin E."/>
            <person name="Andreopoulos B."/>
            <person name="Barry K.W."/>
            <person name="Bonito G."/>
            <person name="Buee M."/>
            <person name="Carver A."/>
            <person name="Chen C."/>
            <person name="Cichocki N."/>
            <person name="Clum A."/>
            <person name="Culley D."/>
            <person name="Crous P.W."/>
            <person name="Fauchery L."/>
            <person name="Girlanda M."/>
            <person name="Hayes R.D."/>
            <person name="Keri Z."/>
            <person name="LaButti K."/>
            <person name="Lipzen A."/>
            <person name="Lombard V."/>
            <person name="Magnuson J."/>
            <person name="Maillard F."/>
            <person name="Murat C."/>
            <person name="Nolan M."/>
            <person name="Ohm R.A."/>
            <person name="Pangilinan J."/>
            <person name="Pereira M.F."/>
            <person name="Perotto S."/>
            <person name="Peter M."/>
            <person name="Pfister S."/>
            <person name="Riley R."/>
            <person name="Sitrit Y."/>
            <person name="Stielow J.B."/>
            <person name="Szollosi G."/>
            <person name="Zifcakova L."/>
            <person name="Stursova M."/>
            <person name="Spatafora J.W."/>
            <person name="Tedersoo L."/>
            <person name="Vaario L.M."/>
            <person name="Yamada A."/>
            <person name="Yan M."/>
            <person name="Wang P."/>
            <person name="Xu J."/>
            <person name="Bruns T."/>
            <person name="Baldrian P."/>
            <person name="Vilgalys R."/>
            <person name="Dunand C."/>
            <person name="Henrissat B."/>
            <person name="Grigoriev I.V."/>
            <person name="Hibbett D."/>
            <person name="Nagy L.G."/>
            <person name="Martin F.M."/>
        </authorList>
    </citation>
    <scope>NUCLEOTIDE SEQUENCE</scope>
    <source>
        <strain evidence="4">UP504</strain>
    </source>
</reference>
<feature type="domain" description="PAZ" evidence="2">
    <location>
        <begin position="292"/>
        <end position="412"/>
    </location>
</feature>
<dbReference type="OrthoDB" id="10252740at2759"/>
<dbReference type="Pfam" id="PF02170">
    <property type="entry name" value="PAZ"/>
    <property type="match status" value="1"/>
</dbReference>
<evidence type="ECO:0000256" key="1">
    <source>
        <dbReference type="RuleBase" id="RU361178"/>
    </source>
</evidence>
<dbReference type="InterPro" id="IPR014811">
    <property type="entry name" value="ArgoL1"/>
</dbReference>
<dbReference type="SMART" id="SM00949">
    <property type="entry name" value="PAZ"/>
    <property type="match status" value="1"/>
</dbReference>
<dbReference type="Pfam" id="PF16487">
    <property type="entry name" value="ArgoMid"/>
    <property type="match status" value="1"/>
</dbReference>
<dbReference type="InterPro" id="IPR036085">
    <property type="entry name" value="PAZ_dom_sf"/>
</dbReference>
<dbReference type="SMART" id="SM01163">
    <property type="entry name" value="DUF1785"/>
    <property type="match status" value="1"/>
</dbReference>
<dbReference type="Gene3D" id="3.40.50.2300">
    <property type="match status" value="1"/>
</dbReference>
<dbReference type="Pfam" id="PF16488">
    <property type="entry name" value="ArgoL2"/>
    <property type="match status" value="1"/>
</dbReference>
<dbReference type="Pfam" id="PF16486">
    <property type="entry name" value="ArgoN"/>
    <property type="match status" value="1"/>
</dbReference>
<dbReference type="Gene3D" id="3.30.420.10">
    <property type="entry name" value="Ribonuclease H-like superfamily/Ribonuclease H"/>
    <property type="match status" value="1"/>
</dbReference>
<feature type="domain" description="Piwi" evidence="3">
    <location>
        <begin position="590"/>
        <end position="899"/>
    </location>
</feature>
<dbReference type="InterPro" id="IPR003165">
    <property type="entry name" value="Piwi"/>
</dbReference>
<evidence type="ECO:0000259" key="3">
    <source>
        <dbReference type="PROSITE" id="PS50822"/>
    </source>
</evidence>
<dbReference type="InterPro" id="IPR032474">
    <property type="entry name" value="Argonaute_N"/>
</dbReference>
<dbReference type="SMART" id="SM00950">
    <property type="entry name" value="Piwi"/>
    <property type="match status" value="1"/>
</dbReference>
<dbReference type="GO" id="GO:0003723">
    <property type="term" value="F:RNA binding"/>
    <property type="evidence" value="ECO:0007669"/>
    <property type="project" value="InterPro"/>
</dbReference>
<comment type="caution">
    <text evidence="4">The sequence shown here is derived from an EMBL/GenBank/DDBJ whole genome shotgun (WGS) entry which is preliminary data.</text>
</comment>
<dbReference type="PANTHER" id="PTHR22891">
    <property type="entry name" value="EUKARYOTIC TRANSLATION INITIATION FACTOR 2C"/>
    <property type="match status" value="1"/>
</dbReference>
<protein>
    <recommendedName>
        <fullName evidence="6">Argonaute-like protein</fullName>
    </recommendedName>
</protein>
<dbReference type="PROSITE" id="PS50821">
    <property type="entry name" value="PAZ"/>
    <property type="match status" value="1"/>
</dbReference>
<dbReference type="SUPFAM" id="SSF101690">
    <property type="entry name" value="PAZ domain"/>
    <property type="match status" value="1"/>
</dbReference>
<dbReference type="PROSITE" id="PS50822">
    <property type="entry name" value="PIWI"/>
    <property type="match status" value="1"/>
</dbReference>
<dbReference type="InterPro" id="IPR012337">
    <property type="entry name" value="RNaseH-like_sf"/>
</dbReference>
<name>A0A9P6E2Q3_9AGAM</name>
<gene>
    <name evidence="4" type="ORF">BS47DRAFT_1386950</name>
</gene>
<sequence>MPPKQYIPVTALCWSSHQYHRFGSAGKPIRVKTNHFVAEIPTAVISHYDVILLIASTDASVTVILPSEKALPARLNVEIITTLQTKIAPQVFTPRAVYDGRKNLFAARELPFGQMGEVRMHLAPWSINWTTDVIVPSLKSHFLARPEGPGPATLSVPSGGKGPKVYRVRLQKVAEINPEFVPPLCLPDATQSPNLDSLESIFTRTLSRFLAGKQSHDNSVLTAITALNVVIRMEPTIKWPFNVRSFFTDRETKDIGAGLVLWRGYFQSARPALGRMLINIDISTGTMFKPGPLIEVCLDFFGFPGQTKRLQPRHGFPDRERLRLSRFLAGLRVTTRHADPSGRTSGGLPRVIKKLSDKGAQDMRFALREGGSKTVAAYFKETYNITLQFPDIICIEVGSGALIPIELCDVPPGQIMRRQVPPEKTKEVLEFATKKPSDRLQSIVNGLQVLSYGQSEYVRQFGMTVDRDGAGPLEISGRVLPAPTLKYGAGSREASIVPRDGAWNMVGKKFFQPCTIVGWCVVIFERQQRFPEQACQDMIQGLIRSTQEVGIQGLDAQPLIRYENGQGDITGAMRAVGMQFHSVKKAFPSLMVVILPESATDIYTAVKHFGDIQTGVATQCLKSSKCFRAKPQYYANVCLKINVKLGGINTVPDPRSVPFLTDPANPTVVMGADVIHPAPGSDGRPSFTSVVGNVDSDTSKYIATTHVQTSRQEMIEDLEEMTTFILSKYIGYRKQREKKPNFNPKRIIFYRDGVSEGQFRTVLETEVPRIKAACQKLGINPMPKITVIVVGKRHHVRFFPHPNQADRSGNCPAGTVIDREVTNPAEFDFYLQSHGGLLGTSRPAHYNVLLDENQFQPDGLQQLSFALCHVYARSTRSVSIPAPVYYADIVCARAKNHYDPKQSLEFSEEASQISGHQAAVSLDKFRVGFKPLHNITQLTMYFS</sequence>
<evidence type="ECO:0000313" key="5">
    <source>
        <dbReference type="Proteomes" id="UP000886523"/>
    </source>
</evidence>
<dbReference type="InterPro" id="IPR032472">
    <property type="entry name" value="ArgoL2"/>
</dbReference>
<dbReference type="Proteomes" id="UP000886523">
    <property type="component" value="Unassembled WGS sequence"/>
</dbReference>
<comment type="similarity">
    <text evidence="1">Belongs to the argonaute family.</text>
</comment>
<accession>A0A9P6E2Q3</accession>
<evidence type="ECO:0000259" key="2">
    <source>
        <dbReference type="PROSITE" id="PS50821"/>
    </source>
</evidence>
<dbReference type="Pfam" id="PF08699">
    <property type="entry name" value="ArgoL1"/>
    <property type="match status" value="1"/>
</dbReference>
<dbReference type="CDD" id="cd04657">
    <property type="entry name" value="Piwi_ago-like"/>
    <property type="match status" value="1"/>
</dbReference>
<organism evidence="4 5">
    <name type="scientific">Hydnum rufescens UP504</name>
    <dbReference type="NCBI Taxonomy" id="1448309"/>
    <lineage>
        <taxon>Eukaryota</taxon>
        <taxon>Fungi</taxon>
        <taxon>Dikarya</taxon>
        <taxon>Basidiomycota</taxon>
        <taxon>Agaricomycotina</taxon>
        <taxon>Agaricomycetes</taxon>
        <taxon>Cantharellales</taxon>
        <taxon>Hydnaceae</taxon>
        <taxon>Hydnum</taxon>
    </lineage>
</organism>
<dbReference type="SUPFAM" id="SSF53098">
    <property type="entry name" value="Ribonuclease H-like"/>
    <property type="match status" value="1"/>
</dbReference>
<dbReference type="InterPro" id="IPR003100">
    <property type="entry name" value="PAZ_dom"/>
</dbReference>
<dbReference type="Gene3D" id="2.170.260.10">
    <property type="entry name" value="paz domain"/>
    <property type="match status" value="1"/>
</dbReference>
<dbReference type="Pfam" id="PF02171">
    <property type="entry name" value="Piwi"/>
    <property type="match status" value="1"/>
</dbReference>
<dbReference type="InterPro" id="IPR036397">
    <property type="entry name" value="RNaseH_sf"/>
</dbReference>
<keyword evidence="5" id="KW-1185">Reference proteome</keyword>
<proteinExistence type="inferred from homology"/>
<dbReference type="InterPro" id="IPR032473">
    <property type="entry name" value="Argonaute_Mid_dom"/>
</dbReference>
<dbReference type="InterPro" id="IPR045246">
    <property type="entry name" value="Piwi_ago-like"/>
</dbReference>
<dbReference type="EMBL" id="MU128910">
    <property type="protein sequence ID" value="KAF9520765.1"/>
    <property type="molecule type" value="Genomic_DNA"/>
</dbReference>